<dbReference type="InterPro" id="IPR012340">
    <property type="entry name" value="NA-bd_OB-fold"/>
</dbReference>
<reference evidence="1" key="1">
    <citation type="submission" date="2020-04" db="EMBL/GenBank/DDBJ databases">
        <authorList>
            <person name="Alioto T."/>
            <person name="Alioto T."/>
            <person name="Gomez Garrido J."/>
        </authorList>
    </citation>
    <scope>NUCLEOTIDE SEQUENCE</scope>
    <source>
        <strain evidence="1">A484AB</strain>
    </source>
</reference>
<dbReference type="AlphaFoldDB" id="A0A7D9DIT5"/>
<organism evidence="1 2">
    <name type="scientific">Paramuricea clavata</name>
    <name type="common">Red gorgonian</name>
    <name type="synonym">Violescent sea-whip</name>
    <dbReference type="NCBI Taxonomy" id="317549"/>
    <lineage>
        <taxon>Eukaryota</taxon>
        <taxon>Metazoa</taxon>
        <taxon>Cnidaria</taxon>
        <taxon>Anthozoa</taxon>
        <taxon>Octocorallia</taxon>
        <taxon>Malacalcyonacea</taxon>
        <taxon>Plexauridae</taxon>
        <taxon>Paramuricea</taxon>
    </lineage>
</organism>
<dbReference type="SUPFAM" id="SSF50249">
    <property type="entry name" value="Nucleic acid-binding proteins"/>
    <property type="match status" value="1"/>
</dbReference>
<gene>
    <name evidence="1" type="ORF">PACLA_8A012194</name>
</gene>
<name>A0A7D9DIT5_PARCT</name>
<comment type="caution">
    <text evidence="1">The sequence shown here is derived from an EMBL/GenBank/DDBJ whole genome shotgun (WGS) entry which is preliminary data.</text>
</comment>
<keyword evidence="2" id="KW-1185">Reference proteome</keyword>
<dbReference type="EMBL" id="CACRXK020001084">
    <property type="protein sequence ID" value="CAB3986871.1"/>
    <property type="molecule type" value="Genomic_DNA"/>
</dbReference>
<accession>A0A7D9DIT5</accession>
<protein>
    <submittedName>
        <fullName evidence="1">Uncharacterized protein</fullName>
    </submittedName>
</protein>
<dbReference type="Gene3D" id="2.40.50.140">
    <property type="entry name" value="Nucleic acid-binding proteins"/>
    <property type="match status" value="1"/>
</dbReference>
<dbReference type="OrthoDB" id="5951936at2759"/>
<evidence type="ECO:0000313" key="2">
    <source>
        <dbReference type="Proteomes" id="UP001152795"/>
    </source>
</evidence>
<dbReference type="Proteomes" id="UP001152795">
    <property type="component" value="Unassembled WGS sequence"/>
</dbReference>
<evidence type="ECO:0000313" key="1">
    <source>
        <dbReference type="EMBL" id="CAB3986871.1"/>
    </source>
</evidence>
<sequence>MEPNQRSAKRELVAYVHNVSPVKTSGGKKKSYFDMQLQTENDVVRGVCFASTRHADFSTVAEKKSPVKLLNIDFDKHDHTSVLMGGTVQLHEVKASFAATTIPTSVNVSSLAAVNDKQIVSFKAKVATLSGTKRVDTRNGVKRKAEALLVDPHGGVKLVLWEDFILQVKEGLTYTFTNVRVRKNNTNASVSVSTPNSSDCTIEECKPFTEPLATPAELPETFTSNGKS</sequence>
<proteinExistence type="predicted"/>